<evidence type="ECO:0000256" key="1">
    <source>
        <dbReference type="SAM" id="MobiDB-lite"/>
    </source>
</evidence>
<proteinExistence type="predicted"/>
<dbReference type="Proteomes" id="UP000239757">
    <property type="component" value="Unassembled WGS sequence"/>
</dbReference>
<dbReference type="PANTHER" id="PTHR36038">
    <property type="entry name" value="OS06G0102750 PROTEIN"/>
    <property type="match status" value="1"/>
</dbReference>
<protein>
    <submittedName>
        <fullName evidence="2">Uncharacterized protein</fullName>
    </submittedName>
</protein>
<dbReference type="PANTHER" id="PTHR36038:SF3">
    <property type="entry name" value="OVATE FAMILY PROTEIN"/>
    <property type="match status" value="1"/>
</dbReference>
<accession>A0A2P5WT83</accession>
<name>A0A2P5WT83_GOSBA</name>
<feature type="region of interest" description="Disordered" evidence="1">
    <location>
        <begin position="176"/>
        <end position="209"/>
    </location>
</feature>
<gene>
    <name evidence="2" type="ORF">GOBAR_AA26388</name>
</gene>
<feature type="compositionally biased region" description="Polar residues" evidence="1">
    <location>
        <begin position="181"/>
        <end position="192"/>
    </location>
</feature>
<evidence type="ECO:0000313" key="3">
    <source>
        <dbReference type="Proteomes" id="UP000239757"/>
    </source>
</evidence>
<dbReference type="EMBL" id="KZ666583">
    <property type="protein sequence ID" value="PPR94283.1"/>
    <property type="molecule type" value="Genomic_DNA"/>
</dbReference>
<evidence type="ECO:0000313" key="2">
    <source>
        <dbReference type="EMBL" id="PPR94283.1"/>
    </source>
</evidence>
<organism evidence="2 3">
    <name type="scientific">Gossypium barbadense</name>
    <name type="common">Sea Island cotton</name>
    <name type="synonym">Hibiscus barbadensis</name>
    <dbReference type="NCBI Taxonomy" id="3634"/>
    <lineage>
        <taxon>Eukaryota</taxon>
        <taxon>Viridiplantae</taxon>
        <taxon>Streptophyta</taxon>
        <taxon>Embryophyta</taxon>
        <taxon>Tracheophyta</taxon>
        <taxon>Spermatophyta</taxon>
        <taxon>Magnoliopsida</taxon>
        <taxon>eudicotyledons</taxon>
        <taxon>Gunneridae</taxon>
        <taxon>Pentapetalae</taxon>
        <taxon>rosids</taxon>
        <taxon>malvids</taxon>
        <taxon>Malvales</taxon>
        <taxon>Malvaceae</taxon>
        <taxon>Malvoideae</taxon>
        <taxon>Gossypium</taxon>
    </lineage>
</organism>
<dbReference type="OrthoDB" id="1889663at2759"/>
<sequence>MVNTVTRPFTPSSIKILSRYQDHRGLTNHGLTSVWQSQKPPGLESQAILTAPHRSLRAVHFDQDFAETNSPSKTKYQSKIQMQQILQWLFKVAHEQGRENTEDQEDKSKDIVFSKHRRSKSKKFNKYFKPIIFPCNRDVARACFYSTIYLSRVRSSSHRGQQQHWAQSMKMKKKQDIATGFSVSPKSDSGTRTGDKVVLPLNEPPAENDQCNTIEKKEKVKGDKTKTMSRMKELLRWAAAKKPEKLGGKFIGRKVLQFRSREAMKGVSGDHDQLSNESPKISFRWDVQSSSTTSSAYSGITVTSSLRNDETCNILSLNSTPMHGLNRCCSRRGNWITTDSECIIQLDVEISVLWI</sequence>
<reference evidence="2 3" key="1">
    <citation type="submission" date="2015-01" db="EMBL/GenBank/DDBJ databases">
        <title>Genome of allotetraploid Gossypium barbadense reveals genomic plasticity and fiber elongation in cotton evolution.</title>
        <authorList>
            <person name="Chen X."/>
            <person name="Liu X."/>
            <person name="Zhao B."/>
            <person name="Zheng H."/>
            <person name="Hu Y."/>
            <person name="Lu G."/>
            <person name="Yang C."/>
            <person name="Chen J."/>
            <person name="Shan C."/>
            <person name="Zhang L."/>
            <person name="Zhou Y."/>
            <person name="Wang L."/>
            <person name="Guo W."/>
            <person name="Bai Y."/>
            <person name="Ruan J."/>
            <person name="Shangguan X."/>
            <person name="Mao Y."/>
            <person name="Jiang J."/>
            <person name="Zhu Y."/>
            <person name="Lei J."/>
            <person name="Kang H."/>
            <person name="Chen S."/>
            <person name="He X."/>
            <person name="Wang R."/>
            <person name="Wang Y."/>
            <person name="Chen J."/>
            <person name="Wang L."/>
            <person name="Yu S."/>
            <person name="Wang B."/>
            <person name="Wei J."/>
            <person name="Song S."/>
            <person name="Lu X."/>
            <person name="Gao Z."/>
            <person name="Gu W."/>
            <person name="Deng X."/>
            <person name="Ma D."/>
            <person name="Wang S."/>
            <person name="Liang W."/>
            <person name="Fang L."/>
            <person name="Cai C."/>
            <person name="Zhu X."/>
            <person name="Zhou B."/>
            <person name="Zhang Y."/>
            <person name="Chen Z."/>
            <person name="Xu S."/>
            <person name="Zhu R."/>
            <person name="Wang S."/>
            <person name="Zhang T."/>
            <person name="Zhao G."/>
        </authorList>
    </citation>
    <scope>NUCLEOTIDE SEQUENCE [LARGE SCALE GENOMIC DNA]</scope>
    <source>
        <strain evidence="3">cv. Xinhai21</strain>
        <tissue evidence="2">Leaf</tissue>
    </source>
</reference>
<dbReference type="AlphaFoldDB" id="A0A2P5WT83"/>